<protein>
    <submittedName>
        <fullName evidence="1">Uncharacterized protein</fullName>
    </submittedName>
</protein>
<sequence length="80" mass="8902">MDTWREGKKEAKRMQHEREIDALLSPGEAGSIIDRLMALPHSKDGAGKTNEWDRAVAARLETALAKSMRSRIVGENRDAA</sequence>
<gene>
    <name evidence="1" type="ORF">RFM51_24625</name>
</gene>
<keyword evidence="2" id="KW-1185">Reference proteome</keyword>
<accession>A0ABU4X383</accession>
<evidence type="ECO:0000313" key="2">
    <source>
        <dbReference type="Proteomes" id="UP001272097"/>
    </source>
</evidence>
<dbReference type="Proteomes" id="UP001272097">
    <property type="component" value="Unassembled WGS sequence"/>
</dbReference>
<comment type="caution">
    <text evidence="1">The sequence shown here is derived from an EMBL/GenBank/DDBJ whole genome shotgun (WGS) entry which is preliminary data.</text>
</comment>
<proteinExistence type="predicted"/>
<dbReference type="EMBL" id="JAVIIS010000045">
    <property type="protein sequence ID" value="MDX8442770.1"/>
    <property type="molecule type" value="Genomic_DNA"/>
</dbReference>
<evidence type="ECO:0000313" key="1">
    <source>
        <dbReference type="EMBL" id="MDX8442770.1"/>
    </source>
</evidence>
<organism evidence="1 2">
    <name type="scientific">Mesorhizobium australafricanum</name>
    <dbReference type="NCBI Taxonomy" id="3072311"/>
    <lineage>
        <taxon>Bacteria</taxon>
        <taxon>Pseudomonadati</taxon>
        <taxon>Pseudomonadota</taxon>
        <taxon>Alphaproteobacteria</taxon>
        <taxon>Hyphomicrobiales</taxon>
        <taxon>Phyllobacteriaceae</taxon>
        <taxon>Mesorhizobium</taxon>
    </lineage>
</organism>
<reference evidence="1 2" key="1">
    <citation type="submission" date="2023-08" db="EMBL/GenBank/DDBJ databases">
        <title>Implementing the SeqCode for naming new Mesorhizobium species isolated from Vachellia karroo root nodules.</title>
        <authorList>
            <person name="Van Lill M."/>
        </authorList>
    </citation>
    <scope>NUCLEOTIDE SEQUENCE [LARGE SCALE GENOMIC DNA]</scope>
    <source>
        <strain evidence="1 2">VK3E</strain>
    </source>
</reference>
<name>A0ABU4X383_9HYPH</name>
<dbReference type="RefSeq" id="WP_320216774.1">
    <property type="nucleotide sequence ID" value="NZ_JAVIIS010000045.1"/>
</dbReference>